<evidence type="ECO:0000256" key="1">
    <source>
        <dbReference type="ARBA" id="ARBA00022614"/>
    </source>
</evidence>
<dbReference type="CDD" id="cd07211">
    <property type="entry name" value="Pat_PNPLA8"/>
    <property type="match status" value="2"/>
</dbReference>
<dbReference type="PROSITE" id="PS51635">
    <property type="entry name" value="PNPLA"/>
    <property type="match status" value="2"/>
</dbReference>
<evidence type="ECO:0000256" key="6">
    <source>
        <dbReference type="PROSITE-ProRule" id="PRU01161"/>
    </source>
</evidence>
<evidence type="ECO:0000313" key="10">
    <source>
        <dbReference type="Proteomes" id="UP000516314"/>
    </source>
</evidence>
<evidence type="ECO:0000256" key="7">
    <source>
        <dbReference type="SAM" id="MobiDB-lite"/>
    </source>
</evidence>
<protein>
    <submittedName>
        <fullName evidence="9">(thale cress) hypothetical protein</fullName>
    </submittedName>
</protein>
<dbReference type="InterPro" id="IPR000225">
    <property type="entry name" value="Armadillo"/>
</dbReference>
<feature type="active site" description="Proton acceptor" evidence="6">
    <location>
        <position position="2068"/>
    </location>
</feature>
<dbReference type="Pfam" id="PF00514">
    <property type="entry name" value="Arm"/>
    <property type="match status" value="2"/>
</dbReference>
<feature type="compositionally biased region" description="Basic and acidic residues" evidence="7">
    <location>
        <begin position="1290"/>
        <end position="1313"/>
    </location>
</feature>
<feature type="domain" description="PNPLA" evidence="8">
    <location>
        <begin position="1837"/>
        <end position="2081"/>
    </location>
</feature>
<dbReference type="SUPFAM" id="SSF52151">
    <property type="entry name" value="FabD/lysophospholipase-like"/>
    <property type="match status" value="2"/>
</dbReference>
<evidence type="ECO:0000313" key="9">
    <source>
        <dbReference type="EMBL" id="CAD5316033.1"/>
    </source>
</evidence>
<reference evidence="9 10" key="1">
    <citation type="submission" date="2020-09" db="EMBL/GenBank/DDBJ databases">
        <authorList>
            <person name="Ashkenazy H."/>
        </authorList>
    </citation>
    <scope>NUCLEOTIDE SEQUENCE [LARGE SCALE GENOMIC DNA]</scope>
    <source>
        <strain evidence="10">cv. Cdm-0</strain>
    </source>
</reference>
<dbReference type="SMART" id="SM00369">
    <property type="entry name" value="LRR_TYP"/>
    <property type="match status" value="6"/>
</dbReference>
<evidence type="ECO:0000256" key="2">
    <source>
        <dbReference type="ARBA" id="ARBA00022737"/>
    </source>
</evidence>
<feature type="short sequence motif" description="DGA/G" evidence="6">
    <location>
        <begin position="2068"/>
        <end position="2070"/>
    </location>
</feature>
<dbReference type="InterPro" id="IPR011989">
    <property type="entry name" value="ARM-like"/>
</dbReference>
<feature type="short sequence motif" description="GXGXXG" evidence="6">
    <location>
        <begin position="1841"/>
        <end position="1846"/>
    </location>
</feature>
<keyword evidence="3 6" id="KW-0378">Hydrolase</keyword>
<feature type="active site" description="Nucleophile" evidence="6">
    <location>
        <position position="1875"/>
    </location>
</feature>
<dbReference type="Gene3D" id="1.25.10.10">
    <property type="entry name" value="Leucine-rich Repeat Variant"/>
    <property type="match status" value="2"/>
</dbReference>
<dbReference type="Gene3D" id="3.80.10.10">
    <property type="entry name" value="Ribonuclease Inhibitor"/>
    <property type="match status" value="2"/>
</dbReference>
<keyword evidence="1" id="KW-0433">Leucine-rich repeat</keyword>
<dbReference type="SMART" id="SM00185">
    <property type="entry name" value="ARM"/>
    <property type="match status" value="6"/>
</dbReference>
<dbReference type="InterPro" id="IPR001611">
    <property type="entry name" value="Leu-rich_rpt"/>
</dbReference>
<feature type="active site" description="Nucleophile" evidence="6">
    <location>
        <position position="583"/>
    </location>
</feature>
<feature type="short sequence motif" description="GXGXXG" evidence="6">
    <location>
        <begin position="549"/>
        <end position="554"/>
    </location>
</feature>
<feature type="compositionally biased region" description="Polar residues" evidence="7">
    <location>
        <begin position="1321"/>
        <end position="1331"/>
    </location>
</feature>
<dbReference type="SUPFAM" id="SSF52058">
    <property type="entry name" value="L domain-like"/>
    <property type="match status" value="2"/>
</dbReference>
<feature type="domain" description="PNPLA" evidence="8">
    <location>
        <begin position="545"/>
        <end position="789"/>
    </location>
</feature>
<name>A0A7G2E5T8_ARATH</name>
<evidence type="ECO:0000256" key="4">
    <source>
        <dbReference type="ARBA" id="ARBA00022963"/>
    </source>
</evidence>
<dbReference type="GO" id="GO:0004620">
    <property type="term" value="F:phospholipase activity"/>
    <property type="evidence" value="ECO:0007669"/>
    <property type="project" value="InterPro"/>
</dbReference>
<dbReference type="InterPro" id="IPR016024">
    <property type="entry name" value="ARM-type_fold"/>
</dbReference>
<dbReference type="Pfam" id="PF01734">
    <property type="entry name" value="Patatin"/>
    <property type="match status" value="2"/>
</dbReference>
<accession>A0A7G2E5T8</accession>
<feature type="short sequence motif" description="GXSXG" evidence="6">
    <location>
        <begin position="1873"/>
        <end position="1877"/>
    </location>
</feature>
<feature type="compositionally biased region" description="Polar residues" evidence="7">
    <location>
        <begin position="29"/>
        <end position="39"/>
    </location>
</feature>
<dbReference type="GO" id="GO:0016042">
    <property type="term" value="P:lipid catabolic process"/>
    <property type="evidence" value="ECO:0007669"/>
    <property type="project" value="UniProtKB-UniRule"/>
</dbReference>
<dbReference type="PANTHER" id="PTHR24185">
    <property type="entry name" value="CALCIUM-INDEPENDENT PHOSPHOLIPASE A2-GAMMA"/>
    <property type="match status" value="1"/>
</dbReference>
<feature type="compositionally biased region" description="Acidic residues" evidence="7">
    <location>
        <begin position="2551"/>
        <end position="2570"/>
    </location>
</feature>
<dbReference type="InterPro" id="IPR003591">
    <property type="entry name" value="Leu-rich_rpt_typical-subtyp"/>
</dbReference>
<feature type="region of interest" description="Disordered" evidence="7">
    <location>
        <begin position="25"/>
        <end position="55"/>
    </location>
</feature>
<dbReference type="InterPro" id="IPR032675">
    <property type="entry name" value="LRR_dom_sf"/>
</dbReference>
<feature type="compositionally biased region" description="Acidic residues" evidence="7">
    <location>
        <begin position="1259"/>
        <end position="1278"/>
    </location>
</feature>
<feature type="compositionally biased region" description="Polar residues" evidence="7">
    <location>
        <begin position="1231"/>
        <end position="1251"/>
    </location>
</feature>
<evidence type="ECO:0000259" key="8">
    <source>
        <dbReference type="PROSITE" id="PS51635"/>
    </source>
</evidence>
<dbReference type="Gene3D" id="3.40.1090.10">
    <property type="entry name" value="Cytosolic phospholipase A2 catalytic domain"/>
    <property type="match status" value="2"/>
</dbReference>
<feature type="active site" description="Proton acceptor" evidence="6">
    <location>
        <position position="776"/>
    </location>
</feature>
<feature type="region of interest" description="Disordered" evidence="7">
    <location>
        <begin position="1226"/>
        <end position="1347"/>
    </location>
</feature>
<dbReference type="InterPro" id="IPR002641">
    <property type="entry name" value="PNPLA_dom"/>
</dbReference>
<evidence type="ECO:0000256" key="3">
    <source>
        <dbReference type="ARBA" id="ARBA00022801"/>
    </source>
</evidence>
<organism evidence="9 10">
    <name type="scientific">Arabidopsis thaliana</name>
    <name type="common">Mouse-ear cress</name>
    <dbReference type="NCBI Taxonomy" id="3702"/>
    <lineage>
        <taxon>Eukaryota</taxon>
        <taxon>Viridiplantae</taxon>
        <taxon>Streptophyta</taxon>
        <taxon>Embryophyta</taxon>
        <taxon>Tracheophyta</taxon>
        <taxon>Spermatophyta</taxon>
        <taxon>Magnoliopsida</taxon>
        <taxon>eudicotyledons</taxon>
        <taxon>Gunneridae</taxon>
        <taxon>Pentapetalae</taxon>
        <taxon>rosids</taxon>
        <taxon>malvids</taxon>
        <taxon>Brassicales</taxon>
        <taxon>Brassicaceae</taxon>
        <taxon>Camelineae</taxon>
        <taxon>Arabidopsis</taxon>
    </lineage>
</organism>
<dbReference type="Pfam" id="PF13855">
    <property type="entry name" value="LRR_8"/>
    <property type="match status" value="2"/>
</dbReference>
<feature type="compositionally biased region" description="Low complexity" evidence="7">
    <location>
        <begin position="1332"/>
        <end position="1344"/>
    </location>
</feature>
<feature type="region of interest" description="Disordered" evidence="7">
    <location>
        <begin position="2549"/>
        <end position="2589"/>
    </location>
</feature>
<dbReference type="SUPFAM" id="SSF48371">
    <property type="entry name" value="ARM repeat"/>
    <property type="match status" value="1"/>
</dbReference>
<dbReference type="EMBL" id="LR881466">
    <property type="protein sequence ID" value="CAD5316033.1"/>
    <property type="molecule type" value="Genomic_DNA"/>
</dbReference>
<dbReference type="FunFam" id="1.25.10.10:FF:000644">
    <property type="entry name" value="Patatin"/>
    <property type="match status" value="2"/>
</dbReference>
<feature type="short sequence motif" description="DGA/G" evidence="6">
    <location>
        <begin position="776"/>
        <end position="778"/>
    </location>
</feature>
<keyword evidence="4 6" id="KW-0442">Lipid degradation</keyword>
<sequence>MSWGLGWKRSSESFRLSLSYGADDLNDDPIQSPSASPFGSPTSMSSTCSSPSAVEDPELGFRIDLDWTAGDSEDQVALRLESQLMVALPAPHDTVVVELKGVGNDDEGGLENVGLEMRVEKRREPLRAVTLMKAVGSGQQYDGVGVLTRLMRSDMMPAAIPAPAIDVASSCGVHWKTVTSLSLSGCGLLVMPVEVTELPLLEKLCLEHNKLSVLPPEIGKLKNLKILRVDNNMLISVPVELRQCVGLVELSLEHNKLVRPLLDFRAMAGLRILRLFGNPLEFLPEILPLHQLRHLSLVNIRIVSDENLRSVNVQIETENTSYFGASRHKLSAFSPLIFRSSSCHHPLLASTLVKIMQDEGNRSVIGKDENAVRQLISMITSDNQHVVEQACVALSSLARDVGVAMQLMKCDIMKPTETVLKSSSPDEVISVLQVVVTLAFVSDSVSQKMLTKDMLKALKSLCAHKNPEVQRQALLAVGNLAFCLENRRILITSESLRELLMRLIVTPEPRVNKAAARALAILGENEILRRSIKGRQVPKQGLRILTMDGGGMKGLATVQILKEIEKGSGKPIHELFDLICGTSTGGMLAIALGVKLMTLEQCEEIYKNLGKLVFAESVPKDNEAASWREKLDQLYKSSSQSFRVVIHGSKHSANEFERLLKEMCADEDGDLLIESAVKNVPKVFVVSTLVSVMPAQPFIFRNYQYPVGTPEMSYAFSDHSGGSTLTSSTASDQAGYYKQSAFMGSCKHQVWQAIRASSAAPYYLDDFSVDSYRWQDGAIVANNPTIFAIREAQLLWPDTKIDCLVSIGSGSVPTRVRKGGWRYLDTGQVLIESACSVERVEEALSTLLPMLPEIQYFRFNPVDDRCGMELDETDPAIWLKLEAAIEEFIQSNPQVFKSVCERLTLPFLNDEKWCDNLKPRFMNGKLPNSRVESSPSLGWRRNVLLMEAQHSPDSGRVKYHARALESFCSNNGIKLSSLHTTATPGCQKPSPGTAFPTPFTSPLITGSLPPSPLLFTPELGPQKFNRIDMVPPLSLDGGHAGKTVMSPPSSPPRQRQLYLPLRQMHEKLQNLPQVGILHLSLQNDSNGSILSWQNDVFVVAEPGDLADKFLQSVKVSILSVMQSNRRKAASVLSNICSISDLVRSKKCFQVGNIIHRYIGRQTLVMEDDQEIASFMFRRTVPSAHLTPDDIRWMVGAWRDRIIVFSGTFGPTQAVVKAFLDSGAKAVIGPSNEPQETPLITSQGSSEYNIGDQNGKFEIGEEEDEDEEVNEEMEREEMEPPTPTSDWEDSDHEKTNRDGERDQKTEEKVMKDYGADDLNDDPIQSPSASPFGSPTSMSSTCSSPSAVEDPELGFRIDLDWTAGDSEDQVALRLESQLMVALPAPHDTVVVELKGVGNDDEGGLENVGLEMRVEKRREPLRAVTLMKAVGSGQQYDGVGVLTRLMRSDMMPAAIPAPAIDVASSCGVHWKTVTSLSLSGCGLLVMPVEVTELPLLEKLCLEHNKLSVLPPEIGKLKNLKILRVDNNMLISVPVELRQCVGLVELSLEHNKLVRPLLDFRAMAGLRILRLFGNPLEFLPEILPLHQLRHLSLVNIRIVSDENLRSVNVQIETENTSYFGASRHKLSAFSPLIFRSSSCHHPLLASTLVKIMQDEGNRSVIGKDENAVRQLISMITSDNQHVVEQACVALSSLARDVGVAMQLMKCDIMKPTETVLKSSSPDEVISVLQVVVTLAFVSDSVSQKMLTKDMLKALKSLCAHKNPEVQRQALLAVGNLAFCLENRRILITSESLRELLMRLIVTPEPRVNKAAARALAILGENEILRRSIKGRQVPKQGLRILTMDGGGMKGLATVQILKEIEKGSGKPIHELFDLICGTSTGGMLAIALGVKLMTLEQCEEIYKNLGKLVFAESVPKDNEAASWREKLDQLYKSSSQSFRVVIHGSKHSANEFERLLKEMCADEDGDLLIESAVKNVPKVFVVSTLVSVMPAQPFIFRNYQYPVGTPEMSYAFSDHSGGSTLTSSTASDQAGYYKQSAFMGSCKHQVWQAIRASSAAPYYLDDFSVDSYRWQDGAIVANNPTIFAIREAQLLWPDTKIDCLVSIGSGSVPTRVRKGGWRYLDTGQVLIESACSVERVEEALSTLLPMLPEIQYFRFNPVDDRCGMELDETDPAIWLKLEAAIEEFIQSNPQVFKSVCERLTLPFLNDEKWCDNLKPRFMNGKLPNSRVESSPSLGWRRNVLLMEAQHSPDSGRVKYHARALESFCSNNGIKLSSLHTTATPGCQKPSPGTAFPTPFTSPLITGSLPPSPLLFTPELGPQKFNRIDMVPPLSLDGGHAGKTVMSPPSSPPRQRQLYLPLRQMHEKLQNLPQVGILHLSLQNDSNGSILSWQNDVFVVAEPGDLADKFLQSVKVSILSVMQSNRRKAASVLSNICSISDLVRSKKCFQVGNIIHRYIGRQTLVMEDDQEIASFMFRRTVPSAHLTPDDIRWMVGAWRDRIIVFSGTFGPTQAVVKAFLDSGAKAVIGPSNEPQETPLITSQGSSEYNIGDQNGKFEIGEEEDEDEEVNEEMEREEMEPPTPTSDWEDSDHEKTNRDGKYCGVWEDDEEEVSEFVCQLYDQLFRENSRVDVALQKALASHRKLRYTCHLPNV</sequence>
<dbReference type="Proteomes" id="UP000516314">
    <property type="component" value="Chromosome 1"/>
</dbReference>
<dbReference type="SMART" id="SM00364">
    <property type="entry name" value="LRR_BAC"/>
    <property type="match status" value="6"/>
</dbReference>
<evidence type="ECO:0000256" key="5">
    <source>
        <dbReference type="ARBA" id="ARBA00023098"/>
    </source>
</evidence>
<dbReference type="InterPro" id="IPR045217">
    <property type="entry name" value="PNPLA8-like"/>
</dbReference>
<proteinExistence type="predicted"/>
<keyword evidence="2" id="KW-0677">Repeat</keyword>
<gene>
    <name evidence="9" type="ORF">AT9943_LOCUS4373</name>
</gene>
<dbReference type="InterPro" id="IPR016035">
    <property type="entry name" value="Acyl_Trfase/lysoPLipase"/>
</dbReference>
<keyword evidence="5 6" id="KW-0443">Lipid metabolism</keyword>
<feature type="compositionally biased region" description="Low complexity" evidence="7">
    <location>
        <begin position="40"/>
        <end position="52"/>
    </location>
</feature>
<feature type="short sequence motif" description="GXSXG" evidence="6">
    <location>
        <begin position="581"/>
        <end position="585"/>
    </location>
</feature>
<dbReference type="PANTHER" id="PTHR24185:SF1">
    <property type="entry name" value="CALCIUM-INDEPENDENT PHOSPHOLIPASE A2-GAMMA"/>
    <property type="match status" value="1"/>
</dbReference>